<sequence>RVSSTELKSLRETCAVRKHNPFGLSIEEYERGVYLVIGAYKDLKKILEKCSTHPLKIKVILEEE</sequence>
<accession>X1DEU5</accession>
<feature type="non-terminal residue" evidence="1">
    <location>
        <position position="1"/>
    </location>
</feature>
<protein>
    <submittedName>
        <fullName evidence="1">Uncharacterized protein</fullName>
    </submittedName>
</protein>
<evidence type="ECO:0000313" key="1">
    <source>
        <dbReference type="EMBL" id="GAH06845.1"/>
    </source>
</evidence>
<organism evidence="1">
    <name type="scientific">marine sediment metagenome</name>
    <dbReference type="NCBI Taxonomy" id="412755"/>
    <lineage>
        <taxon>unclassified sequences</taxon>
        <taxon>metagenomes</taxon>
        <taxon>ecological metagenomes</taxon>
    </lineage>
</organism>
<comment type="caution">
    <text evidence="1">The sequence shown here is derived from an EMBL/GenBank/DDBJ whole genome shotgun (WGS) entry which is preliminary data.</text>
</comment>
<proteinExistence type="predicted"/>
<name>X1DEU5_9ZZZZ</name>
<dbReference type="AlphaFoldDB" id="X1DEU5"/>
<dbReference type="EMBL" id="BART01037345">
    <property type="protein sequence ID" value="GAH06845.1"/>
    <property type="molecule type" value="Genomic_DNA"/>
</dbReference>
<reference evidence="1" key="1">
    <citation type="journal article" date="2014" name="Front. Microbiol.">
        <title>High frequency of phylogenetically diverse reductive dehalogenase-homologous genes in deep subseafloor sedimentary metagenomes.</title>
        <authorList>
            <person name="Kawai M."/>
            <person name="Futagami T."/>
            <person name="Toyoda A."/>
            <person name="Takaki Y."/>
            <person name="Nishi S."/>
            <person name="Hori S."/>
            <person name="Arai W."/>
            <person name="Tsubouchi T."/>
            <person name="Morono Y."/>
            <person name="Uchiyama I."/>
            <person name="Ito T."/>
            <person name="Fujiyama A."/>
            <person name="Inagaki F."/>
            <person name="Takami H."/>
        </authorList>
    </citation>
    <scope>NUCLEOTIDE SEQUENCE</scope>
    <source>
        <strain evidence="1">Expedition CK06-06</strain>
    </source>
</reference>
<gene>
    <name evidence="1" type="ORF">S01H4_62529</name>
</gene>